<dbReference type="AlphaFoldDB" id="A0A0S7BX47"/>
<keyword evidence="1" id="KW-0812">Transmembrane</keyword>
<feature type="transmembrane region" description="Helical" evidence="1">
    <location>
        <begin position="48"/>
        <end position="70"/>
    </location>
</feature>
<organism evidence="2">
    <name type="scientific">Lentimicrobium saccharophilum</name>
    <dbReference type="NCBI Taxonomy" id="1678841"/>
    <lineage>
        <taxon>Bacteria</taxon>
        <taxon>Pseudomonadati</taxon>
        <taxon>Bacteroidota</taxon>
        <taxon>Bacteroidia</taxon>
        <taxon>Bacteroidales</taxon>
        <taxon>Lentimicrobiaceae</taxon>
        <taxon>Lentimicrobium</taxon>
    </lineage>
</organism>
<protein>
    <submittedName>
        <fullName evidence="2">Uncharacterized protein</fullName>
    </submittedName>
</protein>
<feature type="transmembrane region" description="Helical" evidence="1">
    <location>
        <begin position="9"/>
        <end position="36"/>
    </location>
</feature>
<sequence length="175" mass="20155">MTIRTFWTLFLKILGIWLILSGLTVIPQFISAFAFFGENHQDNFFAAIYIIAILLLTVGLYFVVLKLLVFNSNWLIEKLKLDKGFQEEKLDLNITLKTVLTIATIVIGGLILVDALPMLCKQIFTFMLQKSVFREGPQFSWIIFYFIKALIGYLLMTNSKAVINYIDKKTENIEN</sequence>
<keyword evidence="1" id="KW-1133">Transmembrane helix</keyword>
<evidence type="ECO:0000313" key="2">
    <source>
        <dbReference type="EMBL" id="GAP42999.1"/>
    </source>
</evidence>
<keyword evidence="3" id="KW-1185">Reference proteome</keyword>
<dbReference type="STRING" id="1678841.TBC1_111141"/>
<keyword evidence="1" id="KW-0472">Membrane</keyword>
<feature type="transmembrane region" description="Helical" evidence="1">
    <location>
        <begin position="99"/>
        <end position="119"/>
    </location>
</feature>
<dbReference type="RefSeq" id="WP_062039654.1">
    <property type="nucleotide sequence ID" value="NZ_DF968182.1"/>
</dbReference>
<gene>
    <name evidence="2" type="ORF">TBC1_111141</name>
</gene>
<dbReference type="EMBL" id="DF968182">
    <property type="protein sequence ID" value="GAP42999.1"/>
    <property type="molecule type" value="Genomic_DNA"/>
</dbReference>
<feature type="transmembrane region" description="Helical" evidence="1">
    <location>
        <begin position="139"/>
        <end position="156"/>
    </location>
</feature>
<reference evidence="2" key="1">
    <citation type="journal article" date="2015" name="Genome Announc.">
        <title>Draft Genome Sequence of Bacteroidales Strain TBC1, a Novel Isolate from a Methanogenic Wastewater Treatment System.</title>
        <authorList>
            <person name="Tourlousse D.M."/>
            <person name="Matsuura N."/>
            <person name="Sun L."/>
            <person name="Toyonaga M."/>
            <person name="Kuroda K."/>
            <person name="Ohashi A."/>
            <person name="Cruz R."/>
            <person name="Yamaguchi T."/>
            <person name="Sekiguchi Y."/>
        </authorList>
    </citation>
    <scope>NUCLEOTIDE SEQUENCE [LARGE SCALE GENOMIC DNA]</scope>
    <source>
        <strain evidence="2">TBC1</strain>
    </source>
</reference>
<evidence type="ECO:0000256" key="1">
    <source>
        <dbReference type="SAM" id="Phobius"/>
    </source>
</evidence>
<dbReference type="PATRIC" id="fig|1678841.3.peg.1293"/>
<dbReference type="Proteomes" id="UP000053091">
    <property type="component" value="Unassembled WGS sequence"/>
</dbReference>
<name>A0A0S7BX47_9BACT</name>
<dbReference type="OrthoDB" id="1453725at2"/>
<accession>A0A0S7BX47</accession>
<evidence type="ECO:0000313" key="3">
    <source>
        <dbReference type="Proteomes" id="UP000053091"/>
    </source>
</evidence>
<proteinExistence type="predicted"/>